<reference evidence="4 5" key="1">
    <citation type="submission" date="2017-12" db="EMBL/GenBank/DDBJ databases">
        <title>Phylogenetic diversity of female urinary microbiome.</title>
        <authorList>
            <person name="Thomas-White K."/>
            <person name="Wolfe A.J."/>
        </authorList>
    </citation>
    <scope>NUCLEOTIDE SEQUENCE [LARGE SCALE GENOMIC DNA]</scope>
    <source>
        <strain evidence="4 5">UMB0018</strain>
    </source>
</reference>
<dbReference type="InterPro" id="IPR013780">
    <property type="entry name" value="Glyco_hydro_b"/>
</dbReference>
<dbReference type="CDD" id="cd00161">
    <property type="entry name" value="beta-trefoil_Ricin-like"/>
    <property type="match status" value="1"/>
</dbReference>
<dbReference type="PROSITE" id="PS50231">
    <property type="entry name" value="RICIN_B_LECTIN"/>
    <property type="match status" value="1"/>
</dbReference>
<dbReference type="GO" id="GO:0030246">
    <property type="term" value="F:carbohydrate binding"/>
    <property type="evidence" value="ECO:0007669"/>
    <property type="project" value="InterPro"/>
</dbReference>
<dbReference type="SUPFAM" id="SSF50370">
    <property type="entry name" value="Ricin B-like lectins"/>
    <property type="match status" value="1"/>
</dbReference>
<dbReference type="InterPro" id="IPR013783">
    <property type="entry name" value="Ig-like_fold"/>
</dbReference>
<dbReference type="AlphaFoldDB" id="A0A2I1HZ68"/>
<gene>
    <name evidence="4" type="ORF">CYJ22_07365</name>
</gene>
<evidence type="ECO:0000256" key="2">
    <source>
        <dbReference type="ARBA" id="ARBA00022729"/>
    </source>
</evidence>
<dbReference type="InterPro" id="IPR025092">
    <property type="entry name" value="Glyco_hydro_66"/>
</dbReference>
<organism evidence="4 5">
    <name type="scientific">Schaalia odontolytica</name>
    <dbReference type="NCBI Taxonomy" id="1660"/>
    <lineage>
        <taxon>Bacteria</taxon>
        <taxon>Bacillati</taxon>
        <taxon>Actinomycetota</taxon>
        <taxon>Actinomycetes</taxon>
        <taxon>Actinomycetales</taxon>
        <taxon>Actinomycetaceae</taxon>
        <taxon>Schaalia</taxon>
    </lineage>
</organism>
<dbReference type="Gene3D" id="2.60.120.260">
    <property type="entry name" value="Galactose-binding domain-like"/>
    <property type="match status" value="1"/>
</dbReference>
<dbReference type="InterPro" id="IPR000772">
    <property type="entry name" value="Ricin_B_lectin"/>
</dbReference>
<proteinExistence type="inferred from homology"/>
<dbReference type="PROSITE" id="PS51175">
    <property type="entry name" value="CBM6"/>
    <property type="match status" value="1"/>
</dbReference>
<dbReference type="Pfam" id="PF00652">
    <property type="entry name" value="Ricin_B_lectin"/>
    <property type="match status" value="1"/>
</dbReference>
<evidence type="ECO:0000313" key="4">
    <source>
        <dbReference type="EMBL" id="PKY64179.1"/>
    </source>
</evidence>
<dbReference type="Gene3D" id="2.60.40.10">
    <property type="entry name" value="Immunoglobulins"/>
    <property type="match status" value="1"/>
</dbReference>
<dbReference type="Gene3D" id="3.20.20.80">
    <property type="entry name" value="Glycosidases"/>
    <property type="match status" value="1"/>
</dbReference>
<dbReference type="SUPFAM" id="SSF49785">
    <property type="entry name" value="Galactose-binding domain-like"/>
    <property type="match status" value="1"/>
</dbReference>
<dbReference type="InterPro" id="IPR008979">
    <property type="entry name" value="Galactose-bd-like_sf"/>
</dbReference>
<evidence type="ECO:0000256" key="1">
    <source>
        <dbReference type="ARBA" id="ARBA00010837"/>
    </source>
</evidence>
<keyword evidence="2" id="KW-0732">Signal</keyword>
<name>A0A2I1HZ68_9ACTO</name>
<dbReference type="Gene3D" id="2.80.10.50">
    <property type="match status" value="1"/>
</dbReference>
<dbReference type="Proteomes" id="UP000234198">
    <property type="component" value="Unassembled WGS sequence"/>
</dbReference>
<comment type="caution">
    <text evidence="4">The sequence shown here is derived from an EMBL/GenBank/DDBJ whole genome shotgun (WGS) entry which is preliminary data.</text>
</comment>
<dbReference type="InterPro" id="IPR035992">
    <property type="entry name" value="Ricin_B-like_lectins"/>
</dbReference>
<dbReference type="Gene3D" id="2.60.40.1180">
    <property type="entry name" value="Golgi alpha-mannosidase II"/>
    <property type="match status" value="1"/>
</dbReference>
<sequence length="966" mass="104547">MNGRIFTRMTPPPGSPVNDFEDTHVMETRHPLTIPAAIVLGTAVVATALPLPSSTPATATGTAHVTRAYTDKSTHEPGKQATITAEASTEGTVHFSVSHLGVEIDSGDATVTNGKATWTYTTPSENNQGYLVTATGGDGTHAETAIDASTSWTRFPRMGYLSHFKPAAPDGLADNATYEPYLFHAPSDYVTKLSQDYHLNAFQYYDWQYRHEQPVAKGDLKNEWPLWYRDTYASAATINTYVTTADNVGAASLAYSMAYAANDGYDTNAIKEDWILRENNGSYWQRDFGSQWWVQVPPNTPKPQNHMTMMNVNNKGWRDYITGQYVDQKKTFNFTGTHIDTLGQTHKKDASGNKIDLTEGLSSLVNETAEKTKGAVGINLPDGAGNDKLINGSSTYLYTELWDNNETNAQVASYLQGVRGSGAKQPLIVAAYANDYDPTTRYWDAAANKYKHPEIAADNGVRIEAESDQARVSGDVTIVSGDASASGGSYASGIAKDGDAVTFTVDAGQGGTFTFSPRYSSPQADGASHQVMIDMGKKGQQKLLKYVTFSKTQSDSDWREDISINVELTPGTHTISFPIDKYEKYAPVNIDCITFREFNADSVKLADAMFAANGAHHLELGDYGRMLDDQFFAESGRGLSPDLQAWMKNYYNISTAYENLLFGDNLTRKERQVEVSTNGVGLPTSTDGAANTIWANTMTSNAGTALHLINLRTNDNEGNDEYWRNAAKQILAFDNTSVTYHLEDGEAIPGSIFAVSPDVDGGRATPLDFTTGTDEQGRTTITFNVGRLASWDMVVFSPATYADRAAAAPQAVDTSDNAATTDADDTGLVPATIVGQLRNGLGQCLTSQDPKGSNGTPVANSKCAGNSAAQTVIYEGDGHLRIGDRCVDVLGGYTEEGTVAHMWTCYPALESQKWDLNESGQLVNRASGLCLTIPGDTTQQSTQAVISQCSDSSKSQRWTLTDLSGQ</sequence>
<evidence type="ECO:0000313" key="5">
    <source>
        <dbReference type="Proteomes" id="UP000234198"/>
    </source>
</evidence>
<evidence type="ECO:0000259" key="3">
    <source>
        <dbReference type="PROSITE" id="PS51175"/>
    </source>
</evidence>
<dbReference type="InterPro" id="IPR005084">
    <property type="entry name" value="CBM6"/>
</dbReference>
<accession>A0A2I1HZ68</accession>
<dbReference type="Pfam" id="PF13199">
    <property type="entry name" value="Glyco_hydro_66"/>
    <property type="match status" value="1"/>
</dbReference>
<dbReference type="GO" id="GO:0005975">
    <property type="term" value="P:carbohydrate metabolic process"/>
    <property type="evidence" value="ECO:0007669"/>
    <property type="project" value="UniProtKB-ARBA"/>
</dbReference>
<protein>
    <submittedName>
        <fullName evidence="4">Lectin</fullName>
    </submittedName>
</protein>
<dbReference type="SMART" id="SM00458">
    <property type="entry name" value="RICIN"/>
    <property type="match status" value="1"/>
</dbReference>
<dbReference type="EMBL" id="PKKM01000009">
    <property type="protein sequence ID" value="PKY64179.1"/>
    <property type="molecule type" value="Genomic_DNA"/>
</dbReference>
<comment type="similarity">
    <text evidence="1">Belongs to the glycosyl hydrolase 66 family.</text>
</comment>
<feature type="domain" description="CBM6" evidence="3">
    <location>
        <begin position="461"/>
        <end position="596"/>
    </location>
</feature>